<gene>
    <name evidence="2" type="ORF">B0H17DRAFT_1340078</name>
</gene>
<keyword evidence="3" id="KW-1185">Reference proteome</keyword>
<reference evidence="2" key="1">
    <citation type="submission" date="2023-03" db="EMBL/GenBank/DDBJ databases">
        <title>Massive genome expansion in bonnet fungi (Mycena s.s.) driven by repeated elements and novel gene families across ecological guilds.</title>
        <authorList>
            <consortium name="Lawrence Berkeley National Laboratory"/>
            <person name="Harder C.B."/>
            <person name="Miyauchi S."/>
            <person name="Viragh M."/>
            <person name="Kuo A."/>
            <person name="Thoen E."/>
            <person name="Andreopoulos B."/>
            <person name="Lu D."/>
            <person name="Skrede I."/>
            <person name="Drula E."/>
            <person name="Henrissat B."/>
            <person name="Morin E."/>
            <person name="Kohler A."/>
            <person name="Barry K."/>
            <person name="LaButti K."/>
            <person name="Morin E."/>
            <person name="Salamov A."/>
            <person name="Lipzen A."/>
            <person name="Mereny Z."/>
            <person name="Hegedus B."/>
            <person name="Baldrian P."/>
            <person name="Stursova M."/>
            <person name="Weitz H."/>
            <person name="Taylor A."/>
            <person name="Grigoriev I.V."/>
            <person name="Nagy L.G."/>
            <person name="Martin F."/>
            <person name="Kauserud H."/>
        </authorList>
    </citation>
    <scope>NUCLEOTIDE SEQUENCE</scope>
    <source>
        <strain evidence="2">CBHHK067</strain>
    </source>
</reference>
<evidence type="ECO:0000313" key="3">
    <source>
        <dbReference type="Proteomes" id="UP001221757"/>
    </source>
</evidence>
<accession>A0AAD7FKD8</accession>
<sequence length="104" mass="11446">MRHQYHSGPVMRIPNSRECTSDPAVAHAVALLHLALRSRLFCHEAPPHAVHGVTGARPRPYMPGKTVAQPPPFSPPHSVDGLRTTSSCIEEFRRAPSGTPHRYP</sequence>
<evidence type="ECO:0000313" key="2">
    <source>
        <dbReference type="EMBL" id="KAJ7629283.1"/>
    </source>
</evidence>
<dbReference type="EMBL" id="JARKIE010000549">
    <property type="protein sequence ID" value="KAJ7629283.1"/>
    <property type="molecule type" value="Genomic_DNA"/>
</dbReference>
<dbReference type="AlphaFoldDB" id="A0AAD7FKD8"/>
<dbReference type="Proteomes" id="UP001221757">
    <property type="component" value="Unassembled WGS sequence"/>
</dbReference>
<protein>
    <submittedName>
        <fullName evidence="2">Uncharacterized protein</fullName>
    </submittedName>
</protein>
<feature type="non-terminal residue" evidence="2">
    <location>
        <position position="104"/>
    </location>
</feature>
<organism evidence="2 3">
    <name type="scientific">Mycena rosella</name>
    <name type="common">Pink bonnet</name>
    <name type="synonym">Agaricus rosellus</name>
    <dbReference type="NCBI Taxonomy" id="1033263"/>
    <lineage>
        <taxon>Eukaryota</taxon>
        <taxon>Fungi</taxon>
        <taxon>Dikarya</taxon>
        <taxon>Basidiomycota</taxon>
        <taxon>Agaricomycotina</taxon>
        <taxon>Agaricomycetes</taxon>
        <taxon>Agaricomycetidae</taxon>
        <taxon>Agaricales</taxon>
        <taxon>Marasmiineae</taxon>
        <taxon>Mycenaceae</taxon>
        <taxon>Mycena</taxon>
    </lineage>
</organism>
<evidence type="ECO:0000256" key="1">
    <source>
        <dbReference type="SAM" id="MobiDB-lite"/>
    </source>
</evidence>
<proteinExistence type="predicted"/>
<feature type="region of interest" description="Disordered" evidence="1">
    <location>
        <begin position="52"/>
        <end position="83"/>
    </location>
</feature>
<comment type="caution">
    <text evidence="2">The sequence shown here is derived from an EMBL/GenBank/DDBJ whole genome shotgun (WGS) entry which is preliminary data.</text>
</comment>
<name>A0AAD7FKD8_MYCRO</name>